<name>A0AAV4HWQ5_9GAST</name>
<dbReference type="GO" id="GO:0016020">
    <property type="term" value="C:membrane"/>
    <property type="evidence" value="ECO:0007669"/>
    <property type="project" value="UniProtKB-SubCell"/>
</dbReference>
<evidence type="ECO:0000256" key="1">
    <source>
        <dbReference type="ARBA" id="ARBA00004141"/>
    </source>
</evidence>
<accession>A0AAV4HWQ5</accession>
<reference evidence="7 8" key="1">
    <citation type="journal article" date="2021" name="Elife">
        <title>Chloroplast acquisition without the gene transfer in kleptoplastic sea slugs, Plakobranchus ocellatus.</title>
        <authorList>
            <person name="Maeda T."/>
            <person name="Takahashi S."/>
            <person name="Yoshida T."/>
            <person name="Shimamura S."/>
            <person name="Takaki Y."/>
            <person name="Nagai Y."/>
            <person name="Toyoda A."/>
            <person name="Suzuki Y."/>
            <person name="Arimoto A."/>
            <person name="Ishii H."/>
            <person name="Satoh N."/>
            <person name="Nishiyama T."/>
            <person name="Hasebe M."/>
            <person name="Maruyama T."/>
            <person name="Minagawa J."/>
            <person name="Obokata J."/>
            <person name="Shigenobu S."/>
        </authorList>
    </citation>
    <scope>NUCLEOTIDE SEQUENCE [LARGE SCALE GENOMIC DNA]</scope>
</reference>
<evidence type="ECO:0000256" key="5">
    <source>
        <dbReference type="ARBA" id="ARBA00023136"/>
    </source>
</evidence>
<keyword evidence="4 6" id="KW-1133">Transmembrane helix</keyword>
<dbReference type="Proteomes" id="UP000762676">
    <property type="component" value="Unassembled WGS sequence"/>
</dbReference>
<evidence type="ECO:0000256" key="6">
    <source>
        <dbReference type="RuleBase" id="RU362006"/>
    </source>
</evidence>
<evidence type="ECO:0000313" key="8">
    <source>
        <dbReference type="Proteomes" id="UP000762676"/>
    </source>
</evidence>
<comment type="caution">
    <text evidence="7">The sequence shown here is derived from an EMBL/GenBank/DDBJ whole genome shotgun (WGS) entry which is preliminary data.</text>
</comment>
<evidence type="ECO:0000256" key="3">
    <source>
        <dbReference type="ARBA" id="ARBA00022692"/>
    </source>
</evidence>
<proteinExistence type="inferred from homology"/>
<feature type="transmembrane region" description="Helical" evidence="6">
    <location>
        <begin position="127"/>
        <end position="145"/>
    </location>
</feature>
<sequence>MAAAVTQHFESFKARLDKVLHEKNKFTDILEKVETKTGVRRLYIALGLIVFLILYLAVGYGAEFLCNFIGFVYPAYASVKAIESHDKEDDTKWLTYWVVYSVFSLVEFFSDIFLFWIPFYWLLKCMFLVWCFLPVSWNGSHLLYYRFIRPFILRHQDQIDTAIDQAKDAMKEVFNIVGNEAASSVGSSNASEDANIIRRMAKSAAKELASEENLIQMANDAKMD</sequence>
<comment type="similarity">
    <text evidence="2 6">Belongs to the DP1 family.</text>
</comment>
<organism evidence="7 8">
    <name type="scientific">Elysia marginata</name>
    <dbReference type="NCBI Taxonomy" id="1093978"/>
    <lineage>
        <taxon>Eukaryota</taxon>
        <taxon>Metazoa</taxon>
        <taxon>Spiralia</taxon>
        <taxon>Lophotrochozoa</taxon>
        <taxon>Mollusca</taxon>
        <taxon>Gastropoda</taxon>
        <taxon>Heterobranchia</taxon>
        <taxon>Euthyneura</taxon>
        <taxon>Panpulmonata</taxon>
        <taxon>Sacoglossa</taxon>
        <taxon>Placobranchoidea</taxon>
        <taxon>Plakobranchidae</taxon>
        <taxon>Elysia</taxon>
    </lineage>
</organism>
<keyword evidence="5 6" id="KW-0472">Membrane</keyword>
<evidence type="ECO:0000256" key="2">
    <source>
        <dbReference type="ARBA" id="ARBA00008573"/>
    </source>
</evidence>
<feature type="transmembrane region" description="Helical" evidence="6">
    <location>
        <begin position="42"/>
        <end position="58"/>
    </location>
</feature>
<dbReference type="PANTHER" id="PTHR12300:SF161">
    <property type="entry name" value="RECEPTOR EXPRESSION-ENHANCING PROTEIN"/>
    <property type="match status" value="1"/>
</dbReference>
<dbReference type="PANTHER" id="PTHR12300">
    <property type="entry name" value="HVA22-LIKE PROTEINS"/>
    <property type="match status" value="1"/>
</dbReference>
<dbReference type="InterPro" id="IPR004345">
    <property type="entry name" value="TB2_DP1_HVA22"/>
</dbReference>
<evidence type="ECO:0000313" key="7">
    <source>
        <dbReference type="EMBL" id="GFS01793.1"/>
    </source>
</evidence>
<keyword evidence="7" id="KW-0675">Receptor</keyword>
<dbReference type="AlphaFoldDB" id="A0AAV4HWQ5"/>
<gene>
    <name evidence="7" type="ORF">ElyMa_006431000</name>
</gene>
<feature type="transmembrane region" description="Helical" evidence="6">
    <location>
        <begin position="94"/>
        <end position="121"/>
    </location>
</feature>
<protein>
    <recommendedName>
        <fullName evidence="6">Receptor expression-enhancing protein</fullName>
    </recommendedName>
</protein>
<evidence type="ECO:0000256" key="4">
    <source>
        <dbReference type="ARBA" id="ARBA00022989"/>
    </source>
</evidence>
<keyword evidence="3 6" id="KW-0812">Transmembrane</keyword>
<dbReference type="Pfam" id="PF03134">
    <property type="entry name" value="TB2_DP1_HVA22"/>
    <property type="match status" value="1"/>
</dbReference>
<dbReference type="EMBL" id="BMAT01012903">
    <property type="protein sequence ID" value="GFS01793.1"/>
    <property type="molecule type" value="Genomic_DNA"/>
</dbReference>
<keyword evidence="8" id="KW-1185">Reference proteome</keyword>
<comment type="subcellular location">
    <subcellularLocation>
        <location evidence="1 6">Membrane</location>
        <topology evidence="1 6">Multi-pass membrane protein</topology>
    </subcellularLocation>
</comment>